<dbReference type="EMBL" id="JASSZA010000007">
    <property type="protein sequence ID" value="KAK2105180.1"/>
    <property type="molecule type" value="Genomic_DNA"/>
</dbReference>
<evidence type="ECO:0000313" key="1">
    <source>
        <dbReference type="EMBL" id="KAK2105180.1"/>
    </source>
</evidence>
<proteinExistence type="predicted"/>
<evidence type="ECO:0000313" key="2">
    <source>
        <dbReference type="Proteomes" id="UP001266305"/>
    </source>
</evidence>
<gene>
    <name evidence="1" type="ORF">P7K49_014694</name>
</gene>
<accession>A0ABQ9V7Y7</accession>
<protein>
    <submittedName>
        <fullName evidence="1">Uncharacterized protein</fullName>
    </submittedName>
</protein>
<keyword evidence="2" id="KW-1185">Reference proteome</keyword>
<reference evidence="1 2" key="1">
    <citation type="submission" date="2023-05" db="EMBL/GenBank/DDBJ databases">
        <title>B98-5 Cell Line De Novo Hybrid Assembly: An Optical Mapping Approach.</title>
        <authorList>
            <person name="Kananen K."/>
            <person name="Auerbach J.A."/>
            <person name="Kautto E."/>
            <person name="Blachly J.S."/>
        </authorList>
    </citation>
    <scope>NUCLEOTIDE SEQUENCE [LARGE SCALE GENOMIC DNA]</scope>
    <source>
        <strain evidence="1">B95-8</strain>
        <tissue evidence="1">Cell line</tissue>
    </source>
</reference>
<dbReference type="Proteomes" id="UP001266305">
    <property type="component" value="Unassembled WGS sequence"/>
</dbReference>
<name>A0ABQ9V7Y7_SAGOE</name>
<organism evidence="1 2">
    <name type="scientific">Saguinus oedipus</name>
    <name type="common">Cotton-top tamarin</name>
    <name type="synonym">Oedipomidas oedipus</name>
    <dbReference type="NCBI Taxonomy" id="9490"/>
    <lineage>
        <taxon>Eukaryota</taxon>
        <taxon>Metazoa</taxon>
        <taxon>Chordata</taxon>
        <taxon>Craniata</taxon>
        <taxon>Vertebrata</taxon>
        <taxon>Euteleostomi</taxon>
        <taxon>Mammalia</taxon>
        <taxon>Eutheria</taxon>
        <taxon>Euarchontoglires</taxon>
        <taxon>Primates</taxon>
        <taxon>Haplorrhini</taxon>
        <taxon>Platyrrhini</taxon>
        <taxon>Cebidae</taxon>
        <taxon>Callitrichinae</taxon>
        <taxon>Saguinus</taxon>
    </lineage>
</organism>
<sequence>VLGTPLQAQGPADPWDFTAKTSTNCKVIPSLAYHLLKTVDKENVAPSFGGTANMLVGEEEADESKSPYFFREGIGRRTLGSKNLEKSVSPGANEEGSHMILASPLRRSPQPLKIELAVQRDKGPANQSRWEWGPALISKLGTRPYRNLKKSRQDLPYGSLARMSSASPLASSPARLPMVARLVHAQSLHNQ</sequence>
<feature type="non-terminal residue" evidence="1">
    <location>
        <position position="1"/>
    </location>
</feature>
<comment type="caution">
    <text evidence="1">The sequence shown here is derived from an EMBL/GenBank/DDBJ whole genome shotgun (WGS) entry which is preliminary data.</text>
</comment>